<dbReference type="GO" id="GO:0055085">
    <property type="term" value="P:transmembrane transport"/>
    <property type="evidence" value="ECO:0007669"/>
    <property type="project" value="InterPro"/>
</dbReference>
<feature type="transmembrane region" description="Helical" evidence="8">
    <location>
        <begin position="201"/>
        <end position="224"/>
    </location>
</feature>
<dbReference type="Proteomes" id="UP000286287">
    <property type="component" value="Unassembled WGS sequence"/>
</dbReference>
<comment type="similarity">
    <text evidence="2">Belongs to the binding-protein-dependent transport system permease family. CysTW subfamily.</text>
</comment>
<dbReference type="Gene3D" id="1.10.3720.10">
    <property type="entry name" value="MetI-like"/>
    <property type="match status" value="1"/>
</dbReference>
<evidence type="ECO:0000256" key="4">
    <source>
        <dbReference type="ARBA" id="ARBA00022475"/>
    </source>
</evidence>
<gene>
    <name evidence="10" type="ORF">D3875_00130</name>
</gene>
<evidence type="ECO:0000256" key="3">
    <source>
        <dbReference type="ARBA" id="ARBA00022448"/>
    </source>
</evidence>
<evidence type="ECO:0000256" key="7">
    <source>
        <dbReference type="ARBA" id="ARBA00023136"/>
    </source>
</evidence>
<dbReference type="EMBL" id="QYUJ01000001">
    <property type="protein sequence ID" value="RJF76159.1"/>
    <property type="molecule type" value="Genomic_DNA"/>
</dbReference>
<evidence type="ECO:0000313" key="10">
    <source>
        <dbReference type="EMBL" id="RJF76159.1"/>
    </source>
</evidence>
<dbReference type="SUPFAM" id="SSF161098">
    <property type="entry name" value="MetI-like"/>
    <property type="match status" value="1"/>
</dbReference>
<dbReference type="Pfam" id="PF00528">
    <property type="entry name" value="BPD_transp_1"/>
    <property type="match status" value="1"/>
</dbReference>
<keyword evidence="11" id="KW-1185">Reference proteome</keyword>
<dbReference type="CDD" id="cd06261">
    <property type="entry name" value="TM_PBP2"/>
    <property type="match status" value="1"/>
</dbReference>
<evidence type="ECO:0000256" key="5">
    <source>
        <dbReference type="ARBA" id="ARBA00022692"/>
    </source>
</evidence>
<keyword evidence="6 8" id="KW-1133">Transmembrane helix</keyword>
<dbReference type="InterPro" id="IPR035906">
    <property type="entry name" value="MetI-like_sf"/>
</dbReference>
<feature type="transmembrane region" description="Helical" evidence="8">
    <location>
        <begin position="244"/>
        <end position="265"/>
    </location>
</feature>
<feature type="transmembrane region" description="Helical" evidence="8">
    <location>
        <begin position="63"/>
        <end position="84"/>
    </location>
</feature>
<feature type="domain" description="ABC transmembrane type-1" evidence="9">
    <location>
        <begin position="59"/>
        <end position="265"/>
    </location>
</feature>
<accession>A0A418VJ30</accession>
<feature type="transmembrane region" description="Helical" evidence="8">
    <location>
        <begin position="7"/>
        <end position="27"/>
    </location>
</feature>
<dbReference type="InterPro" id="IPR000515">
    <property type="entry name" value="MetI-like"/>
</dbReference>
<feature type="transmembrane region" description="Helical" evidence="8">
    <location>
        <begin position="145"/>
        <end position="164"/>
    </location>
</feature>
<dbReference type="PANTHER" id="PTHR42929">
    <property type="entry name" value="INNER MEMBRANE ABC TRANSPORTER PERMEASE PROTEIN YDCU-RELATED-RELATED"/>
    <property type="match status" value="1"/>
</dbReference>
<keyword evidence="7 8" id="KW-0472">Membrane</keyword>
<sequence>MNHRSLTPWLLVGPALIFLLLVFLYPVGKLLLSSFDVNGQFGLGNYAAFFGDRFNLEVLWRTVRIGLVVTAISAVICYPAAYAIQFVPPRYRGLITGLIIVPLMTSPVARTYSWLVLLGQTGLVNTALVKSGLTSEPARILYTDWAVYIGMAQLFIPLMLLTLISAMENLPRDVVAAARSLGATSLQSFTRVILPLTREGLVVGGTLVFTGCITAYVTPALLGGTRVQLLATLLYQKAGVTVDYASASVISVVMLLLTLLVAGVLRGRAQGRR</sequence>
<dbReference type="PROSITE" id="PS50928">
    <property type="entry name" value="ABC_TM1"/>
    <property type="match status" value="1"/>
</dbReference>
<evidence type="ECO:0000256" key="2">
    <source>
        <dbReference type="ARBA" id="ARBA00007069"/>
    </source>
</evidence>
<feature type="transmembrane region" description="Helical" evidence="8">
    <location>
        <begin position="91"/>
        <end position="109"/>
    </location>
</feature>
<evidence type="ECO:0000259" key="9">
    <source>
        <dbReference type="PROSITE" id="PS50928"/>
    </source>
</evidence>
<dbReference type="OrthoDB" id="9807047at2"/>
<evidence type="ECO:0000256" key="1">
    <source>
        <dbReference type="ARBA" id="ARBA00004651"/>
    </source>
</evidence>
<comment type="caution">
    <text evidence="10">The sequence shown here is derived from an EMBL/GenBank/DDBJ whole genome shotgun (WGS) entry which is preliminary data.</text>
</comment>
<reference evidence="10 11" key="1">
    <citation type="submission" date="2018-09" db="EMBL/GenBank/DDBJ databases">
        <authorList>
            <person name="Zhu H."/>
        </authorList>
    </citation>
    <scope>NUCLEOTIDE SEQUENCE [LARGE SCALE GENOMIC DNA]</scope>
    <source>
        <strain evidence="10 11">K2S05-167</strain>
    </source>
</reference>
<evidence type="ECO:0000256" key="6">
    <source>
        <dbReference type="ARBA" id="ARBA00022989"/>
    </source>
</evidence>
<keyword evidence="5 8" id="KW-0812">Transmembrane</keyword>
<protein>
    <submittedName>
        <fullName evidence="10">ABC transporter permease</fullName>
    </submittedName>
</protein>
<organism evidence="10 11">
    <name type="scientific">Deinococcus cavernae</name>
    <dbReference type="NCBI Taxonomy" id="2320857"/>
    <lineage>
        <taxon>Bacteria</taxon>
        <taxon>Thermotogati</taxon>
        <taxon>Deinococcota</taxon>
        <taxon>Deinococci</taxon>
        <taxon>Deinococcales</taxon>
        <taxon>Deinococcaceae</taxon>
        <taxon>Deinococcus</taxon>
    </lineage>
</organism>
<name>A0A418VJ30_9DEIO</name>
<dbReference type="GO" id="GO:0005886">
    <property type="term" value="C:plasma membrane"/>
    <property type="evidence" value="ECO:0007669"/>
    <property type="project" value="UniProtKB-SubCell"/>
</dbReference>
<dbReference type="PANTHER" id="PTHR42929:SF5">
    <property type="entry name" value="ABC TRANSPORTER PERMEASE PROTEIN"/>
    <property type="match status" value="1"/>
</dbReference>
<proteinExistence type="inferred from homology"/>
<evidence type="ECO:0000313" key="11">
    <source>
        <dbReference type="Proteomes" id="UP000286287"/>
    </source>
</evidence>
<dbReference type="AlphaFoldDB" id="A0A418VJ30"/>
<keyword evidence="3 8" id="KW-0813">Transport</keyword>
<comment type="subcellular location">
    <subcellularLocation>
        <location evidence="1 8">Cell membrane</location>
        <topology evidence="1 8">Multi-pass membrane protein</topology>
    </subcellularLocation>
</comment>
<evidence type="ECO:0000256" key="8">
    <source>
        <dbReference type="RuleBase" id="RU363032"/>
    </source>
</evidence>
<keyword evidence="4" id="KW-1003">Cell membrane</keyword>
<dbReference type="RefSeq" id="WP_119759841.1">
    <property type="nucleotide sequence ID" value="NZ_QYUJ01000001.1"/>
</dbReference>